<dbReference type="RefSeq" id="WP_316966594.1">
    <property type="nucleotide sequence ID" value="NZ_JARFPK010000020.1"/>
</dbReference>
<dbReference type="Proteomes" id="UP001220010">
    <property type="component" value="Unassembled WGS sequence"/>
</dbReference>
<sequence>MVSLNVNAQAKAKVQGSEDAQKYPIVAEVKGTGRDGGLLVSVGIESPISARVSGDEKSPVAVSLPELRDIAQAVARMAEGVRVELAGEDDRPLKVAFGRVPVDLTISVTSPKDESVLTVSIKGSIGD</sequence>
<protein>
    <submittedName>
        <fullName evidence="1">Uncharacterized protein</fullName>
    </submittedName>
</protein>
<evidence type="ECO:0000313" key="2">
    <source>
        <dbReference type="Proteomes" id="UP001220010"/>
    </source>
</evidence>
<accession>A0ABT5X816</accession>
<comment type="caution">
    <text evidence="1">The sequence shown here is derived from an EMBL/GenBank/DDBJ whole genome shotgun (WGS) entry which is preliminary data.</text>
</comment>
<dbReference type="EMBL" id="JARFPK010000020">
    <property type="protein sequence ID" value="MDF0590851.1"/>
    <property type="molecule type" value="Genomic_DNA"/>
</dbReference>
<organism evidence="1 2">
    <name type="scientific">Candidatus Methanocrinis natronophilus</name>
    <dbReference type="NCBI Taxonomy" id="3033396"/>
    <lineage>
        <taxon>Archaea</taxon>
        <taxon>Methanobacteriati</taxon>
        <taxon>Methanobacteriota</taxon>
        <taxon>Stenosarchaea group</taxon>
        <taxon>Methanomicrobia</taxon>
        <taxon>Methanotrichales</taxon>
        <taxon>Methanotrichaceae</taxon>
        <taxon>Methanocrinis</taxon>
    </lineage>
</organism>
<keyword evidence="2" id="KW-1185">Reference proteome</keyword>
<gene>
    <name evidence="1" type="ORF">P0O15_06675</name>
</gene>
<name>A0ABT5X816_9EURY</name>
<proteinExistence type="predicted"/>
<reference evidence="1 2" key="1">
    <citation type="submission" date="2023-03" db="EMBL/GenBank/DDBJ databases">
        <title>WGS of Methanotrichaceae archaeon Mx.</title>
        <authorList>
            <person name="Sorokin D.Y."/>
            <person name="Merkel A.Y."/>
        </authorList>
    </citation>
    <scope>NUCLEOTIDE SEQUENCE [LARGE SCALE GENOMIC DNA]</scope>
    <source>
        <strain evidence="1 2">Mx</strain>
    </source>
</reference>
<evidence type="ECO:0000313" key="1">
    <source>
        <dbReference type="EMBL" id="MDF0590851.1"/>
    </source>
</evidence>